<dbReference type="InterPro" id="IPR051163">
    <property type="entry name" value="Sodium:Solute_Symporter_SSF"/>
</dbReference>
<evidence type="ECO:0000256" key="11">
    <source>
        <dbReference type="RuleBase" id="RU362091"/>
    </source>
</evidence>
<evidence type="ECO:0000313" key="13">
    <source>
        <dbReference type="EMBL" id="CAL1295746.1"/>
    </source>
</evidence>
<feature type="transmembrane region" description="Helical" evidence="12">
    <location>
        <begin position="382"/>
        <end position="404"/>
    </location>
</feature>
<evidence type="ECO:0000256" key="7">
    <source>
        <dbReference type="ARBA" id="ARBA00023053"/>
    </source>
</evidence>
<evidence type="ECO:0000256" key="12">
    <source>
        <dbReference type="SAM" id="Phobius"/>
    </source>
</evidence>
<feature type="transmembrane region" description="Helical" evidence="12">
    <location>
        <begin position="442"/>
        <end position="466"/>
    </location>
</feature>
<feature type="transmembrane region" description="Helical" evidence="12">
    <location>
        <begin position="337"/>
        <end position="361"/>
    </location>
</feature>
<evidence type="ECO:0000256" key="2">
    <source>
        <dbReference type="ARBA" id="ARBA00006434"/>
    </source>
</evidence>
<accession>A0AAV2BIX0</accession>
<name>A0AAV2BIX0_9ARAC</name>
<feature type="transmembrane region" description="Helical" evidence="12">
    <location>
        <begin position="183"/>
        <end position="203"/>
    </location>
</feature>
<comment type="similarity">
    <text evidence="2 11">Belongs to the sodium:solute symporter (SSF) (TC 2.A.21) family.</text>
</comment>
<dbReference type="PANTHER" id="PTHR42985">
    <property type="entry name" value="SODIUM-COUPLED MONOCARBOXYLATE TRANSPORTER"/>
    <property type="match status" value="1"/>
</dbReference>
<dbReference type="GO" id="GO:0015293">
    <property type="term" value="F:symporter activity"/>
    <property type="evidence" value="ECO:0007669"/>
    <property type="project" value="TreeGrafter"/>
</dbReference>
<dbReference type="Gene3D" id="1.20.1730.10">
    <property type="entry name" value="Sodium/glucose cotransporter"/>
    <property type="match status" value="1"/>
</dbReference>
<feature type="transmembrane region" description="Helical" evidence="12">
    <location>
        <begin position="51"/>
        <end position="71"/>
    </location>
</feature>
<gene>
    <name evidence="13" type="ORF">LARSCL_LOCUS19445</name>
</gene>
<evidence type="ECO:0000313" key="14">
    <source>
        <dbReference type="Proteomes" id="UP001497382"/>
    </source>
</evidence>
<evidence type="ECO:0000256" key="10">
    <source>
        <dbReference type="ARBA" id="ARBA00023201"/>
    </source>
</evidence>
<evidence type="ECO:0000256" key="9">
    <source>
        <dbReference type="ARBA" id="ARBA00023136"/>
    </source>
</evidence>
<feature type="transmembrane region" description="Helical" evidence="12">
    <location>
        <begin position="237"/>
        <end position="254"/>
    </location>
</feature>
<protein>
    <recommendedName>
        <fullName evidence="15">Sodium-dependent multivitamin transporter</fullName>
    </recommendedName>
</protein>
<feature type="transmembrane region" description="Helical" evidence="12">
    <location>
        <begin position="416"/>
        <end position="435"/>
    </location>
</feature>
<dbReference type="Pfam" id="PF00474">
    <property type="entry name" value="SSF"/>
    <property type="match status" value="1"/>
</dbReference>
<keyword evidence="5 12" id="KW-0812">Transmembrane</keyword>
<comment type="subcellular location">
    <subcellularLocation>
        <location evidence="1">Cell membrane</location>
        <topology evidence="1">Multi-pass membrane protein</topology>
    </subcellularLocation>
</comment>
<reference evidence="13 14" key="1">
    <citation type="submission" date="2024-04" db="EMBL/GenBank/DDBJ databases">
        <authorList>
            <person name="Rising A."/>
            <person name="Reimegard J."/>
            <person name="Sonavane S."/>
            <person name="Akerstrom W."/>
            <person name="Nylinder S."/>
            <person name="Hedman E."/>
            <person name="Kallberg Y."/>
        </authorList>
    </citation>
    <scope>NUCLEOTIDE SEQUENCE [LARGE SCALE GENOMIC DNA]</scope>
</reference>
<comment type="caution">
    <text evidence="13">The sequence shown here is derived from an EMBL/GenBank/DDBJ whole genome shotgun (WGS) entry which is preliminary data.</text>
</comment>
<keyword evidence="4" id="KW-1003">Cell membrane</keyword>
<dbReference type="InterPro" id="IPR001734">
    <property type="entry name" value="Na/solute_symporter"/>
</dbReference>
<feature type="transmembrane region" description="Helical" evidence="12">
    <location>
        <begin position="523"/>
        <end position="544"/>
    </location>
</feature>
<proteinExistence type="inferred from homology"/>
<dbReference type="GO" id="GO:0005886">
    <property type="term" value="C:plasma membrane"/>
    <property type="evidence" value="ECO:0007669"/>
    <property type="project" value="UniProtKB-SubCell"/>
</dbReference>
<feature type="transmembrane region" description="Helical" evidence="12">
    <location>
        <begin position="275"/>
        <end position="302"/>
    </location>
</feature>
<keyword evidence="6 12" id="KW-1133">Transmembrane helix</keyword>
<organism evidence="13 14">
    <name type="scientific">Larinioides sclopetarius</name>
    <dbReference type="NCBI Taxonomy" id="280406"/>
    <lineage>
        <taxon>Eukaryota</taxon>
        <taxon>Metazoa</taxon>
        <taxon>Ecdysozoa</taxon>
        <taxon>Arthropoda</taxon>
        <taxon>Chelicerata</taxon>
        <taxon>Arachnida</taxon>
        <taxon>Araneae</taxon>
        <taxon>Araneomorphae</taxon>
        <taxon>Entelegynae</taxon>
        <taxon>Araneoidea</taxon>
        <taxon>Araneidae</taxon>
        <taxon>Larinioides</taxon>
    </lineage>
</organism>
<keyword evidence="9 12" id="KW-0472">Membrane</keyword>
<dbReference type="AlphaFoldDB" id="A0AAV2BIX0"/>
<feature type="transmembrane region" description="Helical" evidence="12">
    <location>
        <begin position="12"/>
        <end position="31"/>
    </location>
</feature>
<dbReference type="PANTHER" id="PTHR42985:SF40">
    <property type="entry name" value="LD47995P-RELATED"/>
    <property type="match status" value="1"/>
</dbReference>
<dbReference type="NCBIfam" id="TIGR00813">
    <property type="entry name" value="sss"/>
    <property type="match status" value="1"/>
</dbReference>
<feature type="transmembrane region" description="Helical" evidence="12">
    <location>
        <begin position="126"/>
        <end position="151"/>
    </location>
</feature>
<dbReference type="GO" id="GO:0006814">
    <property type="term" value="P:sodium ion transport"/>
    <property type="evidence" value="ECO:0007669"/>
    <property type="project" value="UniProtKB-KW"/>
</dbReference>
<evidence type="ECO:0000256" key="4">
    <source>
        <dbReference type="ARBA" id="ARBA00022475"/>
    </source>
</evidence>
<feature type="transmembrane region" description="Helical" evidence="12">
    <location>
        <begin position="157"/>
        <end position="176"/>
    </location>
</feature>
<evidence type="ECO:0000256" key="3">
    <source>
        <dbReference type="ARBA" id="ARBA00022448"/>
    </source>
</evidence>
<dbReference type="InterPro" id="IPR038377">
    <property type="entry name" value="Na/Glc_symporter_sf"/>
</dbReference>
<evidence type="ECO:0000256" key="6">
    <source>
        <dbReference type="ARBA" id="ARBA00022989"/>
    </source>
</evidence>
<evidence type="ECO:0000256" key="8">
    <source>
        <dbReference type="ARBA" id="ARBA00023065"/>
    </source>
</evidence>
<feature type="transmembrane region" description="Helical" evidence="12">
    <location>
        <begin position="83"/>
        <end position="105"/>
    </location>
</feature>
<keyword evidence="10" id="KW-0739">Sodium transport</keyword>
<dbReference type="Proteomes" id="UP001497382">
    <property type="component" value="Unassembled WGS sequence"/>
</dbReference>
<keyword evidence="3" id="KW-0813">Transport</keyword>
<keyword evidence="8" id="KW-0406">Ion transport</keyword>
<evidence type="ECO:0008006" key="15">
    <source>
        <dbReference type="Google" id="ProtNLM"/>
    </source>
</evidence>
<evidence type="ECO:0000256" key="5">
    <source>
        <dbReference type="ARBA" id="ARBA00022692"/>
    </source>
</evidence>
<sequence>MDPYYHLGWIDYVIIGLTLLISTAIGLKFQFSGDRQRTTREYLLAGKNMSIFPVVMSITVTMLSAVTLLGIPMETYRFGMKFALIVIPFSIGTVLTAVIITPVYFNCRVSTTYEFLEIRYGKTTRYTVSALFIIQMVLFMSVVLYAPVLALSAVTDLSIEVSIVMFGLICSFYCAVGGLKGVLWTDVFQSGLMFLCLIVVYVFSAQEAGGVVNIYKTSVEGQRLDILDFSTDFTERYTVLNLMVKGIVGSMAFYGTSQVEVQRLLSLSTIKRAQWALCLSALPVSILCLMCNILGLVLFTIFKDCDPMLDKAHTGITKYDQVIPYYIVTRLHSIPGLTGLCIAGIFSGSLSTISSALNSLSAVTVNDFIKPLCKTKLNDTRVVYIAKVLSILFGMLCVCFAFAISKVDSLVAVNNALIGITEGPMLAIYLIGILTRKGSQRCILFGLIVGFALTGWIGYGIVFSGYRSPSLPVESSGCASALNSTSIFQNSTAACIGIEQCATTIKPVIPARNDPFILYKISFVWIAPIGLFFTLSAILLAILFTGSWRHNVIPANSKCLSPVTKLWIRSSRFYEPCIIPEEQTALTSMKGFERTIDVIKI</sequence>
<keyword evidence="14" id="KW-1185">Reference proteome</keyword>
<dbReference type="EMBL" id="CAXIEN010000378">
    <property type="protein sequence ID" value="CAL1295746.1"/>
    <property type="molecule type" value="Genomic_DNA"/>
</dbReference>
<dbReference type="PROSITE" id="PS50283">
    <property type="entry name" value="NA_SOLUT_SYMP_3"/>
    <property type="match status" value="1"/>
</dbReference>
<keyword evidence="7" id="KW-0915">Sodium</keyword>
<evidence type="ECO:0000256" key="1">
    <source>
        <dbReference type="ARBA" id="ARBA00004651"/>
    </source>
</evidence>